<dbReference type="PANTHER" id="PTHR37784">
    <property type="entry name" value="PROTEIN MSN1"/>
    <property type="match status" value="1"/>
</dbReference>
<reference evidence="3" key="1">
    <citation type="journal article" date="2014" name="Genome Announc.">
        <title>Genome sequence of the yeast Cyberlindnera fabianii (Hansenula fabianii).</title>
        <authorList>
            <person name="Freel K.C."/>
            <person name="Sarilar V."/>
            <person name="Neuveglise C."/>
            <person name="Devillers H."/>
            <person name="Friedrich A."/>
            <person name="Schacherer J."/>
        </authorList>
    </citation>
    <scope>NUCLEOTIDE SEQUENCE</scope>
    <source>
        <strain evidence="3">YJS4271</strain>
    </source>
</reference>
<dbReference type="GO" id="GO:0000981">
    <property type="term" value="F:DNA-binding transcription factor activity, RNA polymerase II-specific"/>
    <property type="evidence" value="ECO:0007669"/>
    <property type="project" value="TreeGrafter"/>
</dbReference>
<dbReference type="GO" id="GO:0000978">
    <property type="term" value="F:RNA polymerase II cis-regulatory region sequence-specific DNA binding"/>
    <property type="evidence" value="ECO:0007669"/>
    <property type="project" value="TreeGrafter"/>
</dbReference>
<feature type="region of interest" description="Disordered" evidence="1">
    <location>
        <begin position="193"/>
        <end position="229"/>
    </location>
</feature>
<dbReference type="OrthoDB" id="428577at2759"/>
<dbReference type="InterPro" id="IPR022210">
    <property type="entry name" value="TF_GCR1-like"/>
</dbReference>
<proteinExistence type="predicted"/>
<evidence type="ECO:0000259" key="2">
    <source>
        <dbReference type="Pfam" id="PF12550"/>
    </source>
</evidence>
<name>A0A061AQJ5_CYBFA</name>
<protein>
    <submittedName>
        <fullName evidence="3">CYFA0S01e13872g1_1</fullName>
    </submittedName>
</protein>
<feature type="region of interest" description="Disordered" evidence="1">
    <location>
        <begin position="244"/>
        <end position="314"/>
    </location>
</feature>
<dbReference type="VEuPathDB" id="FungiDB:BON22_0237"/>
<sequence length="450" mass="50552">MSNDEIKRMQDQVNTLEAAFKSYESNYYILQTQLEFQQKNYHADMNKWQSQLVGLVTILTDYVKENHRNIEARETQLLQKLNTLLSLNDDYSSLGNLNAGNVSMTNDANSLINGTIASLTGGGNSAILPSSSRMSSNDQLLTPGSLHAQNQLLGQTTSQLQQQQQLQQFQQAHLTAPQQNYQQLQPQQNLAQGRLNPQGANQNRHQQVQNQGLSNQNQNQVPNASQRHGIQNQAHLSHRPHHININQTQDDDPVSSTSQNKRRKQSSNNTNTNANGSSNTNNNNANSSSNNTNNSASRVTTQASSDPTSLLDDTLGSVTRHVPMAISPATNTEKKGAEQRKIYDKEYAFIQAPTSVEEIWNEYSMGLNGQPSVKSLEMEYKTGWRRDPATSKKFNRRKAIYHAIERGVAKGFTVESCIRLLEDFRFLDREKNLKRPIGWLCHGNIPPELR</sequence>
<dbReference type="PANTHER" id="PTHR37784:SF8">
    <property type="entry name" value="PROTEIN MSN1"/>
    <property type="match status" value="1"/>
</dbReference>
<dbReference type="GO" id="GO:0060963">
    <property type="term" value="P:positive regulation of ribosomal protein gene transcription by RNA polymerase II"/>
    <property type="evidence" value="ECO:0007669"/>
    <property type="project" value="TreeGrafter"/>
</dbReference>
<feature type="compositionally biased region" description="Polar residues" evidence="1">
    <location>
        <begin position="298"/>
        <end position="308"/>
    </location>
</feature>
<feature type="compositionally biased region" description="Low complexity" evidence="1">
    <location>
        <begin position="206"/>
        <end position="220"/>
    </location>
</feature>
<dbReference type="Pfam" id="PF12550">
    <property type="entry name" value="GCR1_C"/>
    <property type="match status" value="1"/>
</dbReference>
<gene>
    <name evidence="3" type="ORF">CYFA0S_01e13872g</name>
</gene>
<feature type="domain" description="Transcription activator GCR1-like" evidence="2">
    <location>
        <begin position="347"/>
        <end position="425"/>
    </location>
</feature>
<dbReference type="AlphaFoldDB" id="A0A061AQJ5"/>
<evidence type="ECO:0000313" key="3">
    <source>
        <dbReference type="EMBL" id="CDR37638.1"/>
    </source>
</evidence>
<organism evidence="3">
    <name type="scientific">Cyberlindnera fabianii</name>
    <name type="common">Yeast</name>
    <name type="synonym">Hansenula fabianii</name>
    <dbReference type="NCBI Taxonomy" id="36022"/>
    <lineage>
        <taxon>Eukaryota</taxon>
        <taxon>Fungi</taxon>
        <taxon>Dikarya</taxon>
        <taxon>Ascomycota</taxon>
        <taxon>Saccharomycotina</taxon>
        <taxon>Saccharomycetes</taxon>
        <taxon>Phaffomycetales</taxon>
        <taxon>Phaffomycetaceae</taxon>
        <taxon>Cyberlindnera</taxon>
    </lineage>
</organism>
<accession>A0A061AQJ5</accession>
<evidence type="ECO:0000256" key="1">
    <source>
        <dbReference type="SAM" id="MobiDB-lite"/>
    </source>
</evidence>
<dbReference type="InterPro" id="IPR052146">
    <property type="entry name" value="HOT1"/>
</dbReference>
<dbReference type="EMBL" id="LK052886">
    <property type="protein sequence ID" value="CDR37638.1"/>
    <property type="molecule type" value="Genomic_DNA"/>
</dbReference>
<feature type="compositionally biased region" description="Low complexity" evidence="1">
    <location>
        <begin position="266"/>
        <end position="297"/>
    </location>
</feature>
<feature type="compositionally biased region" description="Polar residues" evidence="1">
    <location>
        <begin position="244"/>
        <end position="259"/>
    </location>
</feature>